<proteinExistence type="predicted"/>
<evidence type="ECO:0000313" key="1">
    <source>
        <dbReference type="EMBL" id="OWZ17915.1"/>
    </source>
</evidence>
<evidence type="ECO:0000313" key="2">
    <source>
        <dbReference type="Proteomes" id="UP000198211"/>
    </source>
</evidence>
<dbReference type="AlphaFoldDB" id="A0A225WJW0"/>
<dbReference type="InterPro" id="IPR036404">
    <property type="entry name" value="Jacalin-like_lectin_dom_sf"/>
</dbReference>
<organism evidence="1 2">
    <name type="scientific">Phytophthora megakarya</name>
    <dbReference type="NCBI Taxonomy" id="4795"/>
    <lineage>
        <taxon>Eukaryota</taxon>
        <taxon>Sar</taxon>
        <taxon>Stramenopiles</taxon>
        <taxon>Oomycota</taxon>
        <taxon>Peronosporomycetes</taxon>
        <taxon>Peronosporales</taxon>
        <taxon>Peronosporaceae</taxon>
        <taxon>Phytophthora</taxon>
    </lineage>
</organism>
<keyword evidence="2" id="KW-1185">Reference proteome</keyword>
<name>A0A225WJW0_9STRA</name>
<dbReference type="OrthoDB" id="129055at2759"/>
<gene>
    <name evidence="1" type="ORF">PHMEG_0008083</name>
</gene>
<protein>
    <recommendedName>
        <fullName evidence="3">Jacalin-type lectin domain-containing protein</fullName>
    </recommendedName>
</protein>
<dbReference type="Proteomes" id="UP000198211">
    <property type="component" value="Unassembled WGS sequence"/>
</dbReference>
<evidence type="ECO:0008006" key="3">
    <source>
        <dbReference type="Google" id="ProtNLM"/>
    </source>
</evidence>
<accession>A0A225WJW0</accession>
<comment type="caution">
    <text evidence="1">The sequence shown here is derived from an EMBL/GenBank/DDBJ whole genome shotgun (WGS) entry which is preliminary data.</text>
</comment>
<reference evidence="2" key="1">
    <citation type="submission" date="2017-03" db="EMBL/GenBank/DDBJ databases">
        <title>Phytopthora megakarya and P. palmivora, two closely related causual agents of cacao black pod achieved similar genome size and gene model numbers by different mechanisms.</title>
        <authorList>
            <person name="Ali S."/>
            <person name="Shao J."/>
            <person name="Larry D.J."/>
            <person name="Kronmiller B."/>
            <person name="Shen D."/>
            <person name="Strem M.D."/>
            <person name="Melnick R.L."/>
            <person name="Guiltinan M.J."/>
            <person name="Tyler B.M."/>
            <person name="Meinhardt L.W."/>
            <person name="Bailey B.A."/>
        </authorList>
    </citation>
    <scope>NUCLEOTIDE SEQUENCE [LARGE SCALE GENOMIC DNA]</scope>
    <source>
        <strain evidence="2">zdho120</strain>
    </source>
</reference>
<dbReference type="Gene3D" id="2.100.10.30">
    <property type="entry name" value="Jacalin-like lectin domain"/>
    <property type="match status" value="1"/>
</dbReference>
<sequence>MEVHWGQNDGHTRIFYLNYGTSAGNSVSAGTQTDEKGSITAPEGYQLGGFLVVMGRKLIYLCGRALRLLKMHLPLLFENIMLSETFGGPHGIAFSDINSIKFGQTASSPFAQINELTQ</sequence>
<dbReference type="EMBL" id="NBNE01000673">
    <property type="protein sequence ID" value="OWZ17915.1"/>
    <property type="molecule type" value="Genomic_DNA"/>
</dbReference>